<feature type="binding site" evidence="6">
    <location>
        <position position="7"/>
    </location>
    <ligand>
        <name>Zn(2+)</name>
        <dbReference type="ChEBI" id="CHEBI:29105"/>
    </ligand>
</feature>
<gene>
    <name evidence="10" type="ORF">JYU34_001172</name>
</gene>
<feature type="domain" description="C2H2-type" evidence="8">
    <location>
        <begin position="778"/>
        <end position="803"/>
    </location>
</feature>
<feature type="binding site" evidence="6">
    <location>
        <position position="58"/>
    </location>
    <ligand>
        <name>Zn(2+)</name>
        <dbReference type="ChEBI" id="CHEBI:29105"/>
    </ligand>
</feature>
<feature type="domain" description="C2H2-type" evidence="8">
    <location>
        <begin position="636"/>
        <end position="664"/>
    </location>
</feature>
<keyword evidence="1 6" id="KW-0479">Metal-binding</keyword>
<evidence type="ECO:0000313" key="11">
    <source>
        <dbReference type="Proteomes" id="UP000823941"/>
    </source>
</evidence>
<reference evidence="10 11" key="1">
    <citation type="submission" date="2021-06" db="EMBL/GenBank/DDBJ databases">
        <title>A haploid diamondback moth (Plutella xylostella L.) genome assembly resolves 31 chromosomes and identifies a diamide resistance mutation.</title>
        <authorList>
            <person name="Ward C.M."/>
            <person name="Perry K.D."/>
            <person name="Baker G."/>
            <person name="Powis K."/>
            <person name="Heckel D.G."/>
            <person name="Baxter S.W."/>
        </authorList>
    </citation>
    <scope>NUCLEOTIDE SEQUENCE [LARGE SCALE GENOMIC DNA]</scope>
    <source>
        <strain evidence="10 11">LV</strain>
        <tissue evidence="10">Single pupa</tissue>
    </source>
</reference>
<organism evidence="10 11">
    <name type="scientific">Plutella xylostella</name>
    <name type="common">Diamondback moth</name>
    <name type="synonym">Plutella maculipennis</name>
    <dbReference type="NCBI Taxonomy" id="51655"/>
    <lineage>
        <taxon>Eukaryota</taxon>
        <taxon>Metazoa</taxon>
        <taxon>Ecdysozoa</taxon>
        <taxon>Arthropoda</taxon>
        <taxon>Hexapoda</taxon>
        <taxon>Insecta</taxon>
        <taxon>Pterygota</taxon>
        <taxon>Neoptera</taxon>
        <taxon>Endopterygota</taxon>
        <taxon>Lepidoptera</taxon>
        <taxon>Glossata</taxon>
        <taxon>Ditrysia</taxon>
        <taxon>Yponomeutoidea</taxon>
        <taxon>Plutellidae</taxon>
        <taxon>Plutella</taxon>
    </lineage>
</organism>
<proteinExistence type="predicted"/>
<keyword evidence="4 6" id="KW-0862">Zinc</keyword>
<dbReference type="Gene3D" id="3.30.160.60">
    <property type="entry name" value="Classic Zinc Finger"/>
    <property type="match status" value="6"/>
</dbReference>
<dbReference type="SUPFAM" id="SSF57667">
    <property type="entry name" value="beta-beta-alpha zinc fingers"/>
    <property type="match status" value="3"/>
</dbReference>
<dbReference type="Proteomes" id="UP000823941">
    <property type="component" value="Chromosome 2"/>
</dbReference>
<feature type="binding site" evidence="6">
    <location>
        <position position="10"/>
    </location>
    <ligand>
        <name>Zn(2+)</name>
        <dbReference type="ChEBI" id="CHEBI:29105"/>
    </ligand>
</feature>
<feature type="domain" description="C2H2-type" evidence="8">
    <location>
        <begin position="329"/>
        <end position="352"/>
    </location>
</feature>
<dbReference type="PANTHER" id="PTHR24379">
    <property type="entry name" value="KRAB AND ZINC FINGER DOMAIN-CONTAINING"/>
    <property type="match status" value="1"/>
</dbReference>
<dbReference type="SMART" id="SM00355">
    <property type="entry name" value="ZnF_C2H2"/>
    <property type="match status" value="16"/>
</dbReference>
<evidence type="ECO:0000313" key="10">
    <source>
        <dbReference type="EMBL" id="KAG7312789.1"/>
    </source>
</evidence>
<dbReference type="InterPro" id="IPR013087">
    <property type="entry name" value="Znf_C2H2_type"/>
</dbReference>
<protein>
    <submittedName>
        <fullName evidence="10">Uncharacterized protein</fullName>
    </submittedName>
</protein>
<evidence type="ECO:0000256" key="5">
    <source>
        <dbReference type="PROSITE-ProRule" id="PRU00042"/>
    </source>
</evidence>
<dbReference type="Gene3D" id="3.40.1800.20">
    <property type="match status" value="1"/>
</dbReference>
<feature type="compositionally biased region" description="Acidic residues" evidence="7">
    <location>
        <begin position="454"/>
        <end position="470"/>
    </location>
</feature>
<feature type="compositionally biased region" description="Polar residues" evidence="7">
    <location>
        <begin position="474"/>
        <end position="486"/>
    </location>
</feature>
<dbReference type="Pfam" id="PF00096">
    <property type="entry name" value="zf-C2H2"/>
    <property type="match status" value="4"/>
</dbReference>
<dbReference type="PROSITE" id="PS50157">
    <property type="entry name" value="ZINC_FINGER_C2H2_2"/>
    <property type="match status" value="6"/>
</dbReference>
<feature type="domain" description="C2H2-type" evidence="8">
    <location>
        <begin position="719"/>
        <end position="747"/>
    </location>
</feature>
<evidence type="ECO:0000256" key="4">
    <source>
        <dbReference type="ARBA" id="ARBA00022833"/>
    </source>
</evidence>
<accession>A0ABQ7R658</accession>
<evidence type="ECO:0000256" key="7">
    <source>
        <dbReference type="SAM" id="MobiDB-lite"/>
    </source>
</evidence>
<dbReference type="PANTHER" id="PTHR24379:SF121">
    <property type="entry name" value="C2H2-TYPE DOMAIN-CONTAINING PROTEIN"/>
    <property type="match status" value="1"/>
</dbReference>
<evidence type="ECO:0000256" key="6">
    <source>
        <dbReference type="PROSITE-ProRule" id="PRU01263"/>
    </source>
</evidence>
<evidence type="ECO:0000256" key="3">
    <source>
        <dbReference type="ARBA" id="ARBA00022771"/>
    </source>
</evidence>
<dbReference type="PROSITE" id="PS51915">
    <property type="entry name" value="ZAD"/>
    <property type="match status" value="1"/>
</dbReference>
<name>A0ABQ7R658_PLUXY</name>
<keyword evidence="11" id="KW-1185">Reference proteome</keyword>
<dbReference type="PROSITE" id="PS00028">
    <property type="entry name" value="ZINC_FINGER_C2H2_1"/>
    <property type="match status" value="11"/>
</dbReference>
<evidence type="ECO:0000259" key="8">
    <source>
        <dbReference type="PROSITE" id="PS50157"/>
    </source>
</evidence>
<sequence length="803" mass="92349">MDYATICRCCMSQQSTKQLNFTYKNSDGEFENYSDDLLECFNIWVTETELPSHICNSCIQRLRDALDFKKMVLNSDEEFLRLIEQGVVPCTVPSRVTDNYDDDDNNMNDETESIHVEAKQNDNEKNVPNILLTTVKVKQEVVQETADDNNEMTDTQDYSRNYGNVNVLENRNTIEVPVKFESPPAGPAVAPPMGPSLHFLFMSTTVKPFRWSYGVFQCFYCKASSTDYIRIRTHVDTHKCSTEEITTLTNSGLPIKLDITNITCNVCRKPYETLAELIKHLNGKHSLGFDYDGVTLEEYKVVHLKCHLCVNSFGDFNSLHAHVLQTHKFTCPECQRVFYNKQFLFNHMTQFHKVVFCTPSFKCKLCKIKFQTKDLLDAHFESLHLTPSLTGYKVLPTNDQGYMQCPVCHNKFSSEKNLQIHIDKFHVQCKSCSRLFDCSTTLERHLAEAHGDDGATESEDAGSDEMEFAEPDSSKSNRNSSKTGSRSLRRRLKANVATLLNMSSALPFTFRYTKFLCFYCKDPFPDPESLASHTTENHPVWDADIVNLSAANFRLKLNVYNLRCKVCEEQPADVDKLLAHLTSIHGVSFDPELRPCLVPFRLAPGKMECVHCPGLEFQYFNLLHQHFNSMHGQENEVCDHCGKCFDTIGLLNGHILTYHTEGKYVCKICSEDCVNWHKLRNHLAMVHGEETEACKICGEKFQTLYLKQKHMMTAHNSGHKCPHCDRVFHLRSFMNNHIRRTHLKEKNVPCHVCGKRFFNKLTLSGHMVTHDASLQRLYHCEHCEKGFTKKKYLRLHISRHHAQ</sequence>
<evidence type="ECO:0000256" key="1">
    <source>
        <dbReference type="ARBA" id="ARBA00022723"/>
    </source>
</evidence>
<dbReference type="EMBL" id="JAHIBW010000002">
    <property type="protein sequence ID" value="KAG7312789.1"/>
    <property type="molecule type" value="Genomic_DNA"/>
</dbReference>
<comment type="caution">
    <text evidence="10">The sequence shown here is derived from an EMBL/GenBank/DDBJ whole genome shotgun (WGS) entry which is preliminary data.</text>
</comment>
<dbReference type="SMART" id="SM00868">
    <property type="entry name" value="zf-AD"/>
    <property type="match status" value="1"/>
</dbReference>
<dbReference type="InterPro" id="IPR012934">
    <property type="entry name" value="Znf_AD"/>
</dbReference>
<feature type="domain" description="C2H2-type" evidence="8">
    <location>
        <begin position="427"/>
        <end position="455"/>
    </location>
</feature>
<evidence type="ECO:0000256" key="2">
    <source>
        <dbReference type="ARBA" id="ARBA00022737"/>
    </source>
</evidence>
<dbReference type="Pfam" id="PF07776">
    <property type="entry name" value="zf-AD"/>
    <property type="match status" value="1"/>
</dbReference>
<keyword evidence="3 5" id="KW-0863">Zinc-finger</keyword>
<dbReference type="SUPFAM" id="SSF57716">
    <property type="entry name" value="Glucocorticoid receptor-like (DNA-binding domain)"/>
    <property type="match status" value="1"/>
</dbReference>
<keyword evidence="2" id="KW-0677">Repeat</keyword>
<evidence type="ECO:0000259" key="9">
    <source>
        <dbReference type="PROSITE" id="PS51915"/>
    </source>
</evidence>
<dbReference type="InterPro" id="IPR036236">
    <property type="entry name" value="Znf_C2H2_sf"/>
</dbReference>
<feature type="binding site" evidence="6">
    <location>
        <position position="55"/>
    </location>
    <ligand>
        <name>Zn(2+)</name>
        <dbReference type="ChEBI" id="CHEBI:29105"/>
    </ligand>
</feature>
<feature type="region of interest" description="Disordered" evidence="7">
    <location>
        <begin position="449"/>
        <end position="487"/>
    </location>
</feature>
<feature type="domain" description="C2H2-type" evidence="8">
    <location>
        <begin position="748"/>
        <end position="775"/>
    </location>
</feature>
<feature type="domain" description="ZAD" evidence="9">
    <location>
        <begin position="5"/>
        <end position="82"/>
    </location>
</feature>